<evidence type="ECO:0000313" key="2">
    <source>
        <dbReference type="EMBL" id="KKM02440.1"/>
    </source>
</evidence>
<protein>
    <recommendedName>
        <fullName evidence="1">Capsule synthesis protein CapA domain-containing protein</fullName>
    </recommendedName>
</protein>
<name>A0A0F9GUD5_9ZZZZ</name>
<dbReference type="EMBL" id="LAZR01016930">
    <property type="protein sequence ID" value="KKM02440.1"/>
    <property type="molecule type" value="Genomic_DNA"/>
</dbReference>
<sequence>MNTGKINFKYVYASELKSITMVFTGDVMLGRLVNQTIRIKGFEYPWGDTLPIMKDANLSLINLECVIAKDGKPWDKT</sequence>
<feature type="non-terminal residue" evidence="2">
    <location>
        <position position="77"/>
    </location>
</feature>
<comment type="caution">
    <text evidence="2">The sequence shown here is derived from an EMBL/GenBank/DDBJ whole genome shotgun (WGS) entry which is preliminary data.</text>
</comment>
<evidence type="ECO:0000259" key="1">
    <source>
        <dbReference type="Pfam" id="PF09587"/>
    </source>
</evidence>
<dbReference type="InterPro" id="IPR019079">
    <property type="entry name" value="Capsule_synth_CapA"/>
</dbReference>
<reference evidence="2" key="1">
    <citation type="journal article" date="2015" name="Nature">
        <title>Complex archaea that bridge the gap between prokaryotes and eukaryotes.</title>
        <authorList>
            <person name="Spang A."/>
            <person name="Saw J.H."/>
            <person name="Jorgensen S.L."/>
            <person name="Zaremba-Niedzwiedzka K."/>
            <person name="Martijn J."/>
            <person name="Lind A.E."/>
            <person name="van Eijk R."/>
            <person name="Schleper C."/>
            <person name="Guy L."/>
            <person name="Ettema T.J."/>
        </authorList>
    </citation>
    <scope>NUCLEOTIDE SEQUENCE</scope>
</reference>
<organism evidence="2">
    <name type="scientific">marine sediment metagenome</name>
    <dbReference type="NCBI Taxonomy" id="412755"/>
    <lineage>
        <taxon>unclassified sequences</taxon>
        <taxon>metagenomes</taxon>
        <taxon>ecological metagenomes</taxon>
    </lineage>
</organism>
<accession>A0A0F9GUD5</accession>
<feature type="domain" description="Capsule synthesis protein CapA" evidence="1">
    <location>
        <begin position="20"/>
        <end position="76"/>
    </location>
</feature>
<dbReference type="Pfam" id="PF09587">
    <property type="entry name" value="PGA_cap"/>
    <property type="match status" value="1"/>
</dbReference>
<proteinExistence type="predicted"/>
<gene>
    <name evidence="2" type="ORF">LCGC14_1784390</name>
</gene>
<dbReference type="AlphaFoldDB" id="A0A0F9GUD5"/>